<reference evidence="1" key="1">
    <citation type="submission" date="2010-12" db="EMBL/GenBank/DDBJ databases">
        <title>Complete sequence of Rhodopseudomonas palustris DX-1.</title>
        <authorList>
            <consortium name="US DOE Joint Genome Institute"/>
            <person name="Lucas S."/>
            <person name="Copeland A."/>
            <person name="Lapidus A."/>
            <person name="Cheng J.-F."/>
            <person name="Goodwin L."/>
            <person name="Pitluck S."/>
            <person name="Misra M."/>
            <person name="Chertkov O."/>
            <person name="Detter J.C."/>
            <person name="Han C."/>
            <person name="Tapia R."/>
            <person name="Land M."/>
            <person name="Hauser L."/>
            <person name="Kyrpides N."/>
            <person name="Ivanova N."/>
            <person name="Ovchinnikova G."/>
            <person name="Logan B."/>
            <person name="Oda Y."/>
            <person name="Harwood C."/>
            <person name="Woyke T."/>
        </authorList>
    </citation>
    <scope>NUCLEOTIDE SEQUENCE [LARGE SCALE GENOMIC DNA]</scope>
    <source>
        <strain evidence="1">DX-1</strain>
    </source>
</reference>
<dbReference type="Proteomes" id="UP000001402">
    <property type="component" value="Chromosome"/>
</dbReference>
<evidence type="ECO:0008006" key="3">
    <source>
        <dbReference type="Google" id="ProtNLM"/>
    </source>
</evidence>
<sequence length="100" mass="11325">MSSPPATAQQTSRATVQTAHASRYLQQLCKHWSHKFETEFDSAHGRIVLPLGEARLSAQPEGLVIDLTADDPANLTTFQQVVVSHLERFAFRETLHFHWK</sequence>
<protein>
    <recommendedName>
        <fullName evidence="3">DUF2218 domain-containing protein</fullName>
    </recommendedName>
</protein>
<dbReference type="STRING" id="652103.Rpdx1_3194"/>
<dbReference type="Gene3D" id="3.30.310.50">
    <property type="entry name" value="Alpha-D-phosphohexomutase, C-terminal domain"/>
    <property type="match status" value="1"/>
</dbReference>
<dbReference type="Pfam" id="PF09981">
    <property type="entry name" value="DUF2218"/>
    <property type="match status" value="1"/>
</dbReference>
<gene>
    <name evidence="1" type="ordered locus">Rpdx1_3194</name>
</gene>
<dbReference type="PIRSF" id="PIRSF028291">
    <property type="entry name" value="UCP028291"/>
    <property type="match status" value="1"/>
</dbReference>
<dbReference type="HOGENOM" id="CLU_127482_1_1_5"/>
<proteinExistence type="predicted"/>
<dbReference type="AlphaFoldDB" id="E6VNP5"/>
<dbReference type="InterPro" id="IPR014543">
    <property type="entry name" value="UCP028291"/>
</dbReference>
<accession>E6VNP5</accession>
<name>E6VNP5_RHOPX</name>
<evidence type="ECO:0000313" key="1">
    <source>
        <dbReference type="EMBL" id="ADU44773.1"/>
    </source>
</evidence>
<dbReference type="KEGG" id="rpx:Rpdx1_3194"/>
<organism evidence="1 2">
    <name type="scientific">Rhodopseudomonas palustris (strain DX-1)</name>
    <dbReference type="NCBI Taxonomy" id="652103"/>
    <lineage>
        <taxon>Bacteria</taxon>
        <taxon>Pseudomonadati</taxon>
        <taxon>Pseudomonadota</taxon>
        <taxon>Alphaproteobacteria</taxon>
        <taxon>Hyphomicrobiales</taxon>
        <taxon>Nitrobacteraceae</taxon>
        <taxon>Rhodopseudomonas</taxon>
    </lineage>
</organism>
<dbReference type="OrthoDB" id="9806511at2"/>
<evidence type="ECO:0000313" key="2">
    <source>
        <dbReference type="Proteomes" id="UP000001402"/>
    </source>
</evidence>
<dbReference type="EMBL" id="CP002418">
    <property type="protein sequence ID" value="ADU44773.1"/>
    <property type="molecule type" value="Genomic_DNA"/>
</dbReference>
<dbReference type="BioCyc" id="RPAL652103:RPDX1_RS15750-MONOMER"/>
<dbReference type="eggNOG" id="COG3553">
    <property type="taxonomic scope" value="Bacteria"/>
</dbReference>